<feature type="compositionally biased region" description="Polar residues" evidence="6">
    <location>
        <begin position="300"/>
        <end position="309"/>
    </location>
</feature>
<evidence type="ECO:0000313" key="10">
    <source>
        <dbReference type="Proteomes" id="UP000193144"/>
    </source>
</evidence>
<name>A0A1Y1YXR4_9PLEO</name>
<keyword evidence="2 7" id="KW-0812">Transmembrane</keyword>
<dbReference type="InterPro" id="IPR049326">
    <property type="entry name" value="Rhodopsin_dom_fungi"/>
</dbReference>
<feature type="transmembrane region" description="Helical" evidence="7">
    <location>
        <begin position="142"/>
        <end position="161"/>
    </location>
</feature>
<comment type="similarity">
    <text evidence="5">Belongs to the SAT4 family.</text>
</comment>
<feature type="domain" description="Rhodopsin" evidence="8">
    <location>
        <begin position="48"/>
        <end position="278"/>
    </location>
</feature>
<feature type="transmembrane region" description="Helical" evidence="7">
    <location>
        <begin position="105"/>
        <end position="130"/>
    </location>
</feature>
<reference evidence="9 10" key="1">
    <citation type="submission" date="2016-07" db="EMBL/GenBank/DDBJ databases">
        <title>Pervasive Adenine N6-methylation of Active Genes in Fungi.</title>
        <authorList>
            <consortium name="DOE Joint Genome Institute"/>
            <person name="Mondo S.J."/>
            <person name="Dannebaum R.O."/>
            <person name="Kuo R.C."/>
            <person name="Labutti K."/>
            <person name="Haridas S."/>
            <person name="Kuo A."/>
            <person name="Salamov A."/>
            <person name="Ahrendt S.R."/>
            <person name="Lipzen A."/>
            <person name="Sullivan W."/>
            <person name="Andreopoulos W.B."/>
            <person name="Clum A."/>
            <person name="Lindquist E."/>
            <person name="Daum C."/>
            <person name="Ramamoorthy G.K."/>
            <person name="Gryganskyi A."/>
            <person name="Culley D."/>
            <person name="Magnuson J.K."/>
            <person name="James T.Y."/>
            <person name="O'Malley M.A."/>
            <person name="Stajich J.E."/>
            <person name="Spatafora J.W."/>
            <person name="Visel A."/>
            <person name="Grigoriev I.V."/>
        </authorList>
    </citation>
    <scope>NUCLEOTIDE SEQUENCE [LARGE SCALE GENOMIC DNA]</scope>
    <source>
        <strain evidence="9 10">CBS 115471</strain>
    </source>
</reference>
<dbReference type="Pfam" id="PF20684">
    <property type="entry name" value="Fung_rhodopsin"/>
    <property type="match status" value="1"/>
</dbReference>
<proteinExistence type="inferred from homology"/>
<dbReference type="PANTHER" id="PTHR33048:SF47">
    <property type="entry name" value="INTEGRAL MEMBRANE PROTEIN-RELATED"/>
    <property type="match status" value="1"/>
</dbReference>
<evidence type="ECO:0000313" key="9">
    <source>
        <dbReference type="EMBL" id="ORY02355.1"/>
    </source>
</evidence>
<dbReference type="AlphaFoldDB" id="A0A1Y1YXR4"/>
<dbReference type="EMBL" id="MCFA01000158">
    <property type="protein sequence ID" value="ORY02355.1"/>
    <property type="molecule type" value="Genomic_DNA"/>
</dbReference>
<evidence type="ECO:0000256" key="2">
    <source>
        <dbReference type="ARBA" id="ARBA00022692"/>
    </source>
</evidence>
<comment type="caution">
    <text evidence="9">The sequence shown here is derived from an EMBL/GenBank/DDBJ whole genome shotgun (WGS) entry which is preliminary data.</text>
</comment>
<dbReference type="InterPro" id="IPR052337">
    <property type="entry name" value="SAT4-like"/>
</dbReference>
<organism evidence="9 10">
    <name type="scientific">Clohesyomyces aquaticus</name>
    <dbReference type="NCBI Taxonomy" id="1231657"/>
    <lineage>
        <taxon>Eukaryota</taxon>
        <taxon>Fungi</taxon>
        <taxon>Dikarya</taxon>
        <taxon>Ascomycota</taxon>
        <taxon>Pezizomycotina</taxon>
        <taxon>Dothideomycetes</taxon>
        <taxon>Pleosporomycetidae</taxon>
        <taxon>Pleosporales</taxon>
        <taxon>Lindgomycetaceae</taxon>
        <taxon>Clohesyomyces</taxon>
    </lineage>
</organism>
<feature type="transmembrane region" description="Helical" evidence="7">
    <location>
        <begin position="64"/>
        <end position="85"/>
    </location>
</feature>
<feature type="region of interest" description="Disordered" evidence="6">
    <location>
        <begin position="300"/>
        <end position="320"/>
    </location>
</feature>
<dbReference type="PANTHER" id="PTHR33048">
    <property type="entry name" value="PTH11-LIKE INTEGRAL MEMBRANE PROTEIN (AFU_ORTHOLOGUE AFUA_5G11245)"/>
    <property type="match status" value="1"/>
</dbReference>
<comment type="subcellular location">
    <subcellularLocation>
        <location evidence="1">Membrane</location>
        <topology evidence="1">Multi-pass membrane protein</topology>
    </subcellularLocation>
</comment>
<evidence type="ECO:0000259" key="8">
    <source>
        <dbReference type="Pfam" id="PF20684"/>
    </source>
</evidence>
<protein>
    <recommendedName>
        <fullName evidence="8">Rhodopsin domain-containing protein</fullName>
    </recommendedName>
</protein>
<keyword evidence="3 7" id="KW-1133">Transmembrane helix</keyword>
<dbReference type="STRING" id="1231657.A0A1Y1YXR4"/>
<evidence type="ECO:0000256" key="4">
    <source>
        <dbReference type="ARBA" id="ARBA00023136"/>
    </source>
</evidence>
<gene>
    <name evidence="9" type="ORF">BCR34DRAFT_605588</name>
</gene>
<dbReference type="Proteomes" id="UP000193144">
    <property type="component" value="Unassembled WGS sequence"/>
</dbReference>
<evidence type="ECO:0000256" key="7">
    <source>
        <dbReference type="SAM" id="Phobius"/>
    </source>
</evidence>
<evidence type="ECO:0000256" key="3">
    <source>
        <dbReference type="ARBA" id="ARBA00022989"/>
    </source>
</evidence>
<keyword evidence="4 7" id="KW-0472">Membrane</keyword>
<feature type="transmembrane region" description="Helical" evidence="7">
    <location>
        <begin position="33"/>
        <end position="52"/>
    </location>
</feature>
<feature type="transmembrane region" description="Helical" evidence="7">
    <location>
        <begin position="181"/>
        <end position="204"/>
    </location>
</feature>
<sequence length="320" mass="35557">MQTSTPPSSPQADGGTLLQPFGPIVDRGSSITGLLWAEAAIACIVIGLRFWSRNLGKLVGLHDWTMVVATISMVVCSSITTWMAHLGGFRHIWQIPPPNIPNVILASYIFQTFIIIGVFTSKFSVGYLLLRIFPQYSKRSRAFVWFVIVFTVLHNLLALILNWYDAAPRDMDSSEAKLGWIYMGLTLNIFADFILAVLPAPIVYNLKVSLAKRVRVYMLLSLSLLATVCAILKFIYMKTLLHTEDFGWATWELTIWSQSEVFVIILCGSVAPMKQLAEHLFGKPSLGSTGYRSFGYSRSGFKSSGTKAGTRSGEDIELNN</sequence>
<keyword evidence="10" id="KW-1185">Reference proteome</keyword>
<feature type="transmembrane region" description="Helical" evidence="7">
    <location>
        <begin position="216"/>
        <end position="235"/>
    </location>
</feature>
<evidence type="ECO:0000256" key="5">
    <source>
        <dbReference type="ARBA" id="ARBA00038359"/>
    </source>
</evidence>
<dbReference type="OrthoDB" id="5331848at2759"/>
<evidence type="ECO:0000256" key="6">
    <source>
        <dbReference type="SAM" id="MobiDB-lite"/>
    </source>
</evidence>
<evidence type="ECO:0000256" key="1">
    <source>
        <dbReference type="ARBA" id="ARBA00004141"/>
    </source>
</evidence>
<dbReference type="GO" id="GO:0016020">
    <property type="term" value="C:membrane"/>
    <property type="evidence" value="ECO:0007669"/>
    <property type="project" value="UniProtKB-SubCell"/>
</dbReference>
<accession>A0A1Y1YXR4</accession>